<dbReference type="STRING" id="1042311.A0A2T3YWY6"/>
<dbReference type="Pfam" id="PF11951">
    <property type="entry name" value="Fungal_trans_2"/>
    <property type="match status" value="1"/>
</dbReference>
<dbReference type="OrthoDB" id="5620at2759"/>
<dbReference type="PANTHER" id="PTHR37540:SF5">
    <property type="entry name" value="TRANSCRIPTION FACTOR DOMAIN-CONTAINING PROTEIN"/>
    <property type="match status" value="1"/>
</dbReference>
<keyword evidence="3" id="KW-1185">Reference proteome</keyword>
<keyword evidence="1" id="KW-0539">Nucleus</keyword>
<reference evidence="2 3" key="1">
    <citation type="submission" date="2016-07" db="EMBL/GenBank/DDBJ databases">
        <title>Multiple horizontal gene transfer events from other fungi enriched the ability of initially mycotrophic Trichoderma (Ascomycota) to feed on dead plant biomass.</title>
        <authorList>
            <consortium name="DOE Joint Genome Institute"/>
            <person name="Aerts A."/>
            <person name="Atanasova L."/>
            <person name="Chenthamara K."/>
            <person name="Zhang J."/>
            <person name="Grujic M."/>
            <person name="Henrissat B."/>
            <person name="Kuo A."/>
            <person name="Salamov A."/>
            <person name="Lipzen A."/>
            <person name="Labutti K."/>
            <person name="Barry K."/>
            <person name="Miao Y."/>
            <person name="Rahimi M.J."/>
            <person name="Shen Q."/>
            <person name="Grigoriev I.V."/>
            <person name="Kubicek C.P."/>
            <person name="Druzhinina I.S."/>
        </authorList>
    </citation>
    <scope>NUCLEOTIDE SEQUENCE [LARGE SCALE GENOMIC DNA]</scope>
    <source>
        <strain evidence="2 3">CBS 433.97</strain>
    </source>
</reference>
<name>A0A2T3YWY6_TRIA4</name>
<dbReference type="InterPro" id="IPR021858">
    <property type="entry name" value="Fun_TF"/>
</dbReference>
<sequence length="298" mass="33574">MEEHFNTIVAASSQDKGKQPLNIRFLNLTNPNDATKSDALTAIRSHVAKNTHGRKQESRRTRLEIRQYRPATRGNKTNSLWSQEKIGTQLGPENSKFNLPVIPSPQTFVTSHRRNPFQTSFGKISDPESALIDHYITYVIDHGYTDCIHNETEQLLLQNVRSRFVPWSLTERGLQAGLLMAACRSLLTLYPENETYKVSLLKYKSQCIEILRSALSDPDQRISDHTIALALVLSTEEFLSGNVIESRLHGEAILRMVQLRGGFKNLGPEGLLGYLLARSVYNPVFRFVDGPDAIGLVE</sequence>
<dbReference type="EMBL" id="KZ679268">
    <property type="protein sequence ID" value="PTB37075.1"/>
    <property type="molecule type" value="Genomic_DNA"/>
</dbReference>
<gene>
    <name evidence="2" type="ORF">M441DRAFT_175451</name>
</gene>
<dbReference type="AlphaFoldDB" id="A0A2T3YWY6"/>
<dbReference type="Proteomes" id="UP000240493">
    <property type="component" value="Unassembled WGS sequence"/>
</dbReference>
<organism evidence="2 3">
    <name type="scientific">Trichoderma asperellum (strain ATCC 204424 / CBS 433.97 / NBRC 101777)</name>
    <dbReference type="NCBI Taxonomy" id="1042311"/>
    <lineage>
        <taxon>Eukaryota</taxon>
        <taxon>Fungi</taxon>
        <taxon>Dikarya</taxon>
        <taxon>Ascomycota</taxon>
        <taxon>Pezizomycotina</taxon>
        <taxon>Sordariomycetes</taxon>
        <taxon>Hypocreomycetidae</taxon>
        <taxon>Hypocreales</taxon>
        <taxon>Hypocreaceae</taxon>
        <taxon>Trichoderma</taxon>
    </lineage>
</organism>
<protein>
    <submittedName>
        <fullName evidence="2">Uncharacterized protein</fullName>
    </submittedName>
</protein>
<evidence type="ECO:0000256" key="1">
    <source>
        <dbReference type="ARBA" id="ARBA00023242"/>
    </source>
</evidence>
<evidence type="ECO:0000313" key="3">
    <source>
        <dbReference type="Proteomes" id="UP000240493"/>
    </source>
</evidence>
<dbReference type="PANTHER" id="PTHR37540">
    <property type="entry name" value="TRANSCRIPTION FACTOR (ACR-2), PUTATIVE-RELATED-RELATED"/>
    <property type="match status" value="1"/>
</dbReference>
<evidence type="ECO:0000313" key="2">
    <source>
        <dbReference type="EMBL" id="PTB37075.1"/>
    </source>
</evidence>
<accession>A0A2T3YWY6</accession>
<proteinExistence type="predicted"/>